<accession>A0AAF0XY82</accession>
<dbReference type="Proteomes" id="UP000077755">
    <property type="component" value="Chromosome 9"/>
</dbReference>
<evidence type="ECO:0000256" key="8">
    <source>
        <dbReference type="SAM" id="SignalP"/>
    </source>
</evidence>
<dbReference type="Pfam" id="PF14380">
    <property type="entry name" value="WAK_assoc"/>
    <property type="match status" value="1"/>
</dbReference>
<dbReference type="PANTHER" id="PTHR33355:SF10">
    <property type="entry name" value="EGF-LIKE DOMAIN-CONTAINING PROTEIN"/>
    <property type="match status" value="1"/>
</dbReference>
<keyword evidence="7" id="KW-0472">Membrane</keyword>
<dbReference type="GO" id="GO:0030247">
    <property type="term" value="F:polysaccharide binding"/>
    <property type="evidence" value="ECO:0007669"/>
    <property type="project" value="InterPro"/>
</dbReference>
<evidence type="ECO:0000313" key="12">
    <source>
        <dbReference type="Proteomes" id="UP000077755"/>
    </source>
</evidence>
<evidence type="ECO:0000256" key="5">
    <source>
        <dbReference type="ARBA" id="ARBA00047899"/>
    </source>
</evidence>
<evidence type="ECO:0000313" key="11">
    <source>
        <dbReference type="EMBL" id="WOH16496.1"/>
    </source>
</evidence>
<evidence type="ECO:0000256" key="4">
    <source>
        <dbReference type="ARBA" id="ARBA00023180"/>
    </source>
</evidence>
<feature type="domain" description="Wall-associated receptor kinase C-terminal" evidence="10">
    <location>
        <begin position="208"/>
        <end position="259"/>
    </location>
</feature>
<comment type="catalytic activity">
    <reaction evidence="5">
        <text>L-threonyl-[protein] + ATP = O-phospho-L-threonyl-[protein] + ADP + H(+)</text>
        <dbReference type="Rhea" id="RHEA:46608"/>
        <dbReference type="Rhea" id="RHEA-COMP:11060"/>
        <dbReference type="Rhea" id="RHEA-COMP:11605"/>
        <dbReference type="ChEBI" id="CHEBI:15378"/>
        <dbReference type="ChEBI" id="CHEBI:30013"/>
        <dbReference type="ChEBI" id="CHEBI:30616"/>
        <dbReference type="ChEBI" id="CHEBI:61977"/>
        <dbReference type="ChEBI" id="CHEBI:456216"/>
        <dbReference type="EC" id="2.7.11.1"/>
    </reaction>
</comment>
<dbReference type="GO" id="GO:0004674">
    <property type="term" value="F:protein serine/threonine kinase activity"/>
    <property type="evidence" value="ECO:0007669"/>
    <property type="project" value="UniProtKB-EC"/>
</dbReference>
<protein>
    <recommendedName>
        <fullName evidence="2">non-specific serine/threonine protein kinase</fullName>
        <ecNumber evidence="2">2.7.11.1</ecNumber>
    </recommendedName>
</protein>
<dbReference type="PANTHER" id="PTHR33355">
    <property type="entry name" value="WALL-ASSOCIATED RECEPTOR KINASE CARBOXY-TERMINAL PROTEIN-RELATED"/>
    <property type="match status" value="1"/>
</dbReference>
<keyword evidence="3 8" id="KW-0732">Signal</keyword>
<reference evidence="11" key="1">
    <citation type="journal article" date="2016" name="Nat. Genet.">
        <title>A high-quality carrot genome assembly provides new insights into carotenoid accumulation and asterid genome evolution.</title>
        <authorList>
            <person name="Iorizzo M."/>
            <person name="Ellison S."/>
            <person name="Senalik D."/>
            <person name="Zeng P."/>
            <person name="Satapoomin P."/>
            <person name="Huang J."/>
            <person name="Bowman M."/>
            <person name="Iovene M."/>
            <person name="Sanseverino W."/>
            <person name="Cavagnaro P."/>
            <person name="Yildiz M."/>
            <person name="Macko-Podgorni A."/>
            <person name="Moranska E."/>
            <person name="Grzebelus E."/>
            <person name="Grzebelus D."/>
            <person name="Ashrafi H."/>
            <person name="Zheng Z."/>
            <person name="Cheng S."/>
            <person name="Spooner D."/>
            <person name="Van Deynze A."/>
            <person name="Simon P."/>
        </authorList>
    </citation>
    <scope>NUCLEOTIDE SEQUENCE</scope>
    <source>
        <tissue evidence="11">Leaf</tissue>
    </source>
</reference>
<feature type="transmembrane region" description="Helical" evidence="7">
    <location>
        <begin position="280"/>
        <end position="300"/>
    </location>
</feature>
<feature type="chain" id="PRO_5042214955" description="non-specific serine/threonine protein kinase" evidence="8">
    <location>
        <begin position="27"/>
        <end position="304"/>
    </location>
</feature>
<evidence type="ECO:0000256" key="1">
    <source>
        <dbReference type="ARBA" id="ARBA00004167"/>
    </source>
</evidence>
<dbReference type="GO" id="GO:0016020">
    <property type="term" value="C:membrane"/>
    <property type="evidence" value="ECO:0007669"/>
    <property type="project" value="UniProtKB-SubCell"/>
</dbReference>
<dbReference type="Pfam" id="PF13947">
    <property type="entry name" value="GUB_WAK_bind"/>
    <property type="match status" value="1"/>
</dbReference>
<dbReference type="InterPro" id="IPR025287">
    <property type="entry name" value="WAK_GUB"/>
</dbReference>
<evidence type="ECO:0000256" key="3">
    <source>
        <dbReference type="ARBA" id="ARBA00022729"/>
    </source>
</evidence>
<gene>
    <name evidence="11" type="ORF">DCAR_0936051</name>
</gene>
<evidence type="ECO:0000256" key="6">
    <source>
        <dbReference type="ARBA" id="ARBA00048679"/>
    </source>
</evidence>
<keyword evidence="4" id="KW-0325">Glycoprotein</keyword>
<feature type="domain" description="Wall-associated receptor kinase galacturonan-binding" evidence="9">
    <location>
        <begin position="29"/>
        <end position="89"/>
    </location>
</feature>
<dbReference type="EMBL" id="CP093351">
    <property type="protein sequence ID" value="WOH16496.1"/>
    <property type="molecule type" value="Genomic_DNA"/>
</dbReference>
<reference evidence="11" key="2">
    <citation type="submission" date="2022-03" db="EMBL/GenBank/DDBJ databases">
        <title>Draft title - Genomic analysis of global carrot germplasm unveils the trajectory of domestication and the origin of high carotenoid orange carrot.</title>
        <authorList>
            <person name="Iorizzo M."/>
            <person name="Ellison S."/>
            <person name="Senalik D."/>
            <person name="Macko-Podgorni A."/>
            <person name="Grzebelus D."/>
            <person name="Bostan H."/>
            <person name="Rolling W."/>
            <person name="Curaba J."/>
            <person name="Simon P."/>
        </authorList>
    </citation>
    <scope>NUCLEOTIDE SEQUENCE</scope>
    <source>
        <tissue evidence="11">Leaf</tissue>
    </source>
</reference>
<keyword evidence="7" id="KW-1133">Transmembrane helix</keyword>
<evidence type="ECO:0000256" key="7">
    <source>
        <dbReference type="SAM" id="Phobius"/>
    </source>
</evidence>
<keyword evidence="12" id="KW-1185">Reference proteome</keyword>
<evidence type="ECO:0000259" key="9">
    <source>
        <dbReference type="Pfam" id="PF13947"/>
    </source>
</evidence>
<comment type="catalytic activity">
    <reaction evidence="6">
        <text>L-seryl-[protein] + ATP = O-phospho-L-seryl-[protein] + ADP + H(+)</text>
        <dbReference type="Rhea" id="RHEA:17989"/>
        <dbReference type="Rhea" id="RHEA-COMP:9863"/>
        <dbReference type="Rhea" id="RHEA-COMP:11604"/>
        <dbReference type="ChEBI" id="CHEBI:15378"/>
        <dbReference type="ChEBI" id="CHEBI:29999"/>
        <dbReference type="ChEBI" id="CHEBI:30616"/>
        <dbReference type="ChEBI" id="CHEBI:83421"/>
        <dbReference type="ChEBI" id="CHEBI:456216"/>
        <dbReference type="EC" id="2.7.11.1"/>
    </reaction>
</comment>
<dbReference type="AlphaFoldDB" id="A0AAF0XY82"/>
<evidence type="ECO:0000259" key="10">
    <source>
        <dbReference type="Pfam" id="PF14380"/>
    </source>
</evidence>
<evidence type="ECO:0000256" key="2">
    <source>
        <dbReference type="ARBA" id="ARBA00012513"/>
    </source>
</evidence>
<name>A0AAF0XY82_DAUCS</name>
<sequence>MKLLNPSSIIRYFSVSLIFLPSFISSQTCQKTCGTQPVRYPFGTGLGCGDPHFQTYVNCNNDQLTFISKTGCYPITSIDYDNQVLYITDPSMSTCSCTQQSKGFSLDWNAPFSFHDDTVFALLDCSISSSPIYKSINGEKNSSLPLCDYQGTSVCDHLSSCQAISRLDIPISTCCVYTPVDLGPAFDMNLEKLQCNSYSGLYGFLGQENNPENWKYGVALKYKFNFNNKYPTDCDQCEKSSGVCGYTEPSNLFSCNCPSGFNTTIDCFEGESWSSAFRLLPLQIITFLACFMISNSFLIIGQTH</sequence>
<dbReference type="EC" id="2.7.11.1" evidence="2"/>
<proteinExistence type="predicted"/>
<comment type="subcellular location">
    <subcellularLocation>
        <location evidence="1">Membrane</location>
        <topology evidence="1">Single-pass membrane protein</topology>
    </subcellularLocation>
</comment>
<dbReference type="InterPro" id="IPR032872">
    <property type="entry name" value="WAK_assoc_C"/>
</dbReference>
<keyword evidence="7" id="KW-0812">Transmembrane</keyword>
<feature type="signal peptide" evidence="8">
    <location>
        <begin position="1"/>
        <end position="26"/>
    </location>
</feature>
<organism evidence="11 12">
    <name type="scientific">Daucus carota subsp. sativus</name>
    <name type="common">Carrot</name>
    <dbReference type="NCBI Taxonomy" id="79200"/>
    <lineage>
        <taxon>Eukaryota</taxon>
        <taxon>Viridiplantae</taxon>
        <taxon>Streptophyta</taxon>
        <taxon>Embryophyta</taxon>
        <taxon>Tracheophyta</taxon>
        <taxon>Spermatophyta</taxon>
        <taxon>Magnoliopsida</taxon>
        <taxon>eudicotyledons</taxon>
        <taxon>Gunneridae</taxon>
        <taxon>Pentapetalae</taxon>
        <taxon>asterids</taxon>
        <taxon>campanulids</taxon>
        <taxon>Apiales</taxon>
        <taxon>Apiaceae</taxon>
        <taxon>Apioideae</taxon>
        <taxon>Scandiceae</taxon>
        <taxon>Daucinae</taxon>
        <taxon>Daucus</taxon>
        <taxon>Daucus sect. Daucus</taxon>
    </lineage>
</organism>